<dbReference type="RefSeq" id="WP_191618636.1">
    <property type="nucleotide sequence ID" value="NZ_JACYFG010000046.1"/>
</dbReference>
<dbReference type="AlphaFoldDB" id="A0A927FBZ6"/>
<reference evidence="1" key="1">
    <citation type="submission" date="2020-09" db="EMBL/GenBank/DDBJ databases">
        <title>Pelagicoccus enzymogenes sp. nov. with an EPS production, isolated from marine sediment.</title>
        <authorList>
            <person name="Feng X."/>
        </authorList>
    </citation>
    <scope>NUCLEOTIDE SEQUENCE</scope>
    <source>
        <strain evidence="1">NFK12</strain>
    </source>
</reference>
<accession>A0A927FBZ6</accession>
<sequence length="121" mass="13862">MNKDYIIPEGSTFKIYPALDVDVKLKSTISDTLQNFPCVRSFALFIVKTGWILKKKTKTICVLHDSPNEYAEANESLATKLNDYFSGKNDYADCISLDLNIPEQRQLAEQIEKHIVFEEIK</sequence>
<name>A0A927FBZ6_9BACT</name>
<dbReference type="EMBL" id="JACYFG010000046">
    <property type="protein sequence ID" value="MBD5781541.1"/>
    <property type="molecule type" value="Genomic_DNA"/>
</dbReference>
<evidence type="ECO:0000313" key="1">
    <source>
        <dbReference type="EMBL" id="MBD5781541.1"/>
    </source>
</evidence>
<gene>
    <name evidence="1" type="ORF">IEN85_18715</name>
</gene>
<organism evidence="1 2">
    <name type="scientific">Pelagicoccus enzymogenes</name>
    <dbReference type="NCBI Taxonomy" id="2773457"/>
    <lineage>
        <taxon>Bacteria</taxon>
        <taxon>Pseudomonadati</taxon>
        <taxon>Verrucomicrobiota</taxon>
        <taxon>Opitutia</taxon>
        <taxon>Puniceicoccales</taxon>
        <taxon>Pelagicoccaceae</taxon>
        <taxon>Pelagicoccus</taxon>
    </lineage>
</organism>
<dbReference type="Proteomes" id="UP000622317">
    <property type="component" value="Unassembled WGS sequence"/>
</dbReference>
<proteinExistence type="predicted"/>
<protein>
    <submittedName>
        <fullName evidence="1">Uncharacterized protein</fullName>
    </submittedName>
</protein>
<comment type="caution">
    <text evidence="1">The sequence shown here is derived from an EMBL/GenBank/DDBJ whole genome shotgun (WGS) entry which is preliminary data.</text>
</comment>
<evidence type="ECO:0000313" key="2">
    <source>
        <dbReference type="Proteomes" id="UP000622317"/>
    </source>
</evidence>
<keyword evidence="2" id="KW-1185">Reference proteome</keyword>